<dbReference type="EC" id="2.3.1.12" evidence="2"/>
<dbReference type="AlphaFoldDB" id="A0A5P9QCY9"/>
<proteinExistence type="predicted"/>
<dbReference type="RefSeq" id="WP_153022377.1">
    <property type="nucleotide sequence ID" value="NZ_BAABIH010000004.1"/>
</dbReference>
<evidence type="ECO:0000313" key="3">
    <source>
        <dbReference type="Proteomes" id="UP000326702"/>
    </source>
</evidence>
<dbReference type="OrthoDB" id="9785847at2"/>
<keyword evidence="3" id="KW-1185">Reference proteome</keyword>
<evidence type="ECO:0000259" key="1">
    <source>
        <dbReference type="Pfam" id="PF12697"/>
    </source>
</evidence>
<gene>
    <name evidence="2" type="ORF">KDY119_02487</name>
</gene>
<dbReference type="PANTHER" id="PTHR43433">
    <property type="entry name" value="HYDROLASE, ALPHA/BETA FOLD FAMILY PROTEIN"/>
    <property type="match status" value="1"/>
</dbReference>
<dbReference type="Proteomes" id="UP000326702">
    <property type="component" value="Chromosome"/>
</dbReference>
<protein>
    <submittedName>
        <fullName evidence="2">Dihydrolipoyllysine-residue acetyltransferase</fullName>
        <ecNumber evidence="2">2.3.1.12</ecNumber>
    </submittedName>
</protein>
<reference evidence="2 3" key="1">
    <citation type="submission" date="2019-10" db="EMBL/GenBank/DDBJ databases">
        <title>Genome sequence of Luteimicrobium xylanilyticum HY-24.</title>
        <authorList>
            <person name="Kim D.Y."/>
            <person name="Park H.-Y."/>
        </authorList>
    </citation>
    <scope>NUCLEOTIDE SEQUENCE [LARGE SCALE GENOMIC DNA]</scope>
    <source>
        <strain evidence="2 3">HY-24</strain>
    </source>
</reference>
<dbReference type="Gene3D" id="3.40.50.1820">
    <property type="entry name" value="alpha/beta hydrolase"/>
    <property type="match status" value="1"/>
</dbReference>
<accession>A0A5P9QCY9</accession>
<dbReference type="KEGG" id="lxl:KDY119_02487"/>
<dbReference type="GO" id="GO:0004742">
    <property type="term" value="F:dihydrolipoyllysine-residue acetyltransferase activity"/>
    <property type="evidence" value="ECO:0007669"/>
    <property type="project" value="UniProtKB-EC"/>
</dbReference>
<keyword evidence="2" id="KW-0012">Acyltransferase</keyword>
<dbReference type="EMBL" id="CP045529">
    <property type="protein sequence ID" value="QFU98962.1"/>
    <property type="molecule type" value="Genomic_DNA"/>
</dbReference>
<keyword evidence="2" id="KW-0808">Transferase</keyword>
<dbReference type="SUPFAM" id="SSF53474">
    <property type="entry name" value="alpha/beta-Hydrolases"/>
    <property type="match status" value="1"/>
</dbReference>
<evidence type="ECO:0000313" key="2">
    <source>
        <dbReference type="EMBL" id="QFU98962.1"/>
    </source>
</evidence>
<name>A0A5P9QCY9_9MICO</name>
<organism evidence="2 3">
    <name type="scientific">Luteimicrobium xylanilyticum</name>
    <dbReference type="NCBI Taxonomy" id="1133546"/>
    <lineage>
        <taxon>Bacteria</taxon>
        <taxon>Bacillati</taxon>
        <taxon>Actinomycetota</taxon>
        <taxon>Actinomycetes</taxon>
        <taxon>Micrococcales</taxon>
        <taxon>Luteimicrobium</taxon>
    </lineage>
</organism>
<dbReference type="InterPro" id="IPR050471">
    <property type="entry name" value="AB_hydrolase"/>
</dbReference>
<dbReference type="InterPro" id="IPR029058">
    <property type="entry name" value="AB_hydrolase_fold"/>
</dbReference>
<dbReference type="PANTHER" id="PTHR43433:SF4">
    <property type="entry name" value="NON-HEME CHLOROPEROXIDASE-RELATED"/>
    <property type="match status" value="1"/>
</dbReference>
<dbReference type="Pfam" id="PF12697">
    <property type="entry name" value="Abhydrolase_6"/>
    <property type="match status" value="1"/>
</dbReference>
<dbReference type="PRINTS" id="PR00111">
    <property type="entry name" value="ABHYDROLASE"/>
</dbReference>
<dbReference type="InterPro" id="IPR000073">
    <property type="entry name" value="AB_hydrolase_1"/>
</dbReference>
<sequence length="271" mass="28017">MTDQHPGNALTAVLHGGGAADDGELPLVLVHGFPVDHRMWDETVDQLEVPAFSVDLPGFGDAPDVAGEPSVEAYADAVAAALDARGVGRAVVAGMSMGGYVALALAERRPDLVAGLALVDTKTVADAPAARDNRLRIAAEAEESGTVDAVRGMSETMLGETSRRTRPDLVATVAGWIGEQRPATVAWAQRAMAARPDRTAVLEAYEGPVTVVVGTEDELTPVEDAEHTLAHTDAASDAALVLAPEAGHLAALEAPEHVAGALGRLHRRATA</sequence>
<feature type="domain" description="AB hydrolase-1" evidence="1">
    <location>
        <begin position="27"/>
        <end position="258"/>
    </location>
</feature>